<dbReference type="Pfam" id="PF00528">
    <property type="entry name" value="BPD_transp_1"/>
    <property type="match status" value="1"/>
</dbReference>
<dbReference type="OrthoDB" id="9778910at2"/>
<organism evidence="9 10">
    <name type="scientific">Actinomadura geliboluensis</name>
    <dbReference type="NCBI Taxonomy" id="882440"/>
    <lineage>
        <taxon>Bacteria</taxon>
        <taxon>Bacillati</taxon>
        <taxon>Actinomycetota</taxon>
        <taxon>Actinomycetes</taxon>
        <taxon>Streptosporangiales</taxon>
        <taxon>Thermomonosporaceae</taxon>
        <taxon>Actinomadura</taxon>
    </lineage>
</organism>
<dbReference type="PROSITE" id="PS50928">
    <property type="entry name" value="ABC_TM1"/>
    <property type="match status" value="1"/>
</dbReference>
<evidence type="ECO:0000259" key="8">
    <source>
        <dbReference type="PROSITE" id="PS50928"/>
    </source>
</evidence>
<evidence type="ECO:0000313" key="10">
    <source>
        <dbReference type="Proteomes" id="UP000305238"/>
    </source>
</evidence>
<dbReference type="PANTHER" id="PTHR43163">
    <property type="entry name" value="DIPEPTIDE TRANSPORT SYSTEM PERMEASE PROTEIN DPPB-RELATED"/>
    <property type="match status" value="1"/>
</dbReference>
<comment type="similarity">
    <text evidence="7">Belongs to the binding-protein-dependent transport system permease family.</text>
</comment>
<dbReference type="Gene3D" id="1.10.3720.10">
    <property type="entry name" value="MetI-like"/>
    <property type="match status" value="1"/>
</dbReference>
<dbReference type="EMBL" id="VCKZ01000114">
    <property type="protein sequence ID" value="TMR37956.1"/>
    <property type="molecule type" value="Genomic_DNA"/>
</dbReference>
<evidence type="ECO:0000256" key="5">
    <source>
        <dbReference type="ARBA" id="ARBA00022989"/>
    </source>
</evidence>
<dbReference type="Pfam" id="PF19300">
    <property type="entry name" value="BPD_transp_1_N"/>
    <property type="match status" value="1"/>
</dbReference>
<evidence type="ECO:0000256" key="6">
    <source>
        <dbReference type="ARBA" id="ARBA00023136"/>
    </source>
</evidence>
<name>A0A5S4GYH2_9ACTN</name>
<sequence length="307" mass="31658">MSLPRYAARRMPLAFAQVAAVTTVIFLLTELLPGDAAVVLAGDSPDPARVAQIRAGLGLDRPLPERFAEWAAGLAHLDLGSSIVSGRPVAEIVLAALAPTALLAGLTLALLVPLAIAAGVGAAVREGGLLDRVLTSTGVALYSVPEFALAMLLIAVFCGWLGWLPATAIDGLGAAVLVLPLLVLLARPLSSTGRLVRAGMIDALHAGYTRHALRLGVPVRRVRYAHALPNALAPAAQQLARTVDWLLGGVIVVEAVFVVPGLGTVLVDAVADRDLPVVQGLAVLFATTTVLVNLAADLAAFRLVPRA</sequence>
<dbReference type="GO" id="GO:0005886">
    <property type="term" value="C:plasma membrane"/>
    <property type="evidence" value="ECO:0007669"/>
    <property type="project" value="UniProtKB-SubCell"/>
</dbReference>
<feature type="transmembrane region" description="Helical" evidence="7">
    <location>
        <begin position="279"/>
        <end position="301"/>
    </location>
</feature>
<dbReference type="Proteomes" id="UP000305238">
    <property type="component" value="Unassembled WGS sequence"/>
</dbReference>
<reference evidence="9 10" key="1">
    <citation type="submission" date="2019-05" db="EMBL/GenBank/DDBJ databases">
        <title>Draft genome sequence of Actinomadura geliboluensis A8036.</title>
        <authorList>
            <person name="Saricaoglu S."/>
            <person name="Isik K."/>
        </authorList>
    </citation>
    <scope>NUCLEOTIDE SEQUENCE [LARGE SCALE GENOMIC DNA]</scope>
    <source>
        <strain evidence="9 10">A8036</strain>
    </source>
</reference>
<evidence type="ECO:0000256" key="7">
    <source>
        <dbReference type="RuleBase" id="RU363032"/>
    </source>
</evidence>
<keyword evidence="6 7" id="KW-0472">Membrane</keyword>
<dbReference type="InterPro" id="IPR000515">
    <property type="entry name" value="MetI-like"/>
</dbReference>
<comment type="caution">
    <text evidence="9">The sequence shown here is derived from an EMBL/GenBank/DDBJ whole genome shotgun (WGS) entry which is preliminary data.</text>
</comment>
<evidence type="ECO:0000256" key="2">
    <source>
        <dbReference type="ARBA" id="ARBA00022448"/>
    </source>
</evidence>
<dbReference type="AlphaFoldDB" id="A0A5S4GYH2"/>
<proteinExistence type="inferred from homology"/>
<keyword evidence="10" id="KW-1185">Reference proteome</keyword>
<dbReference type="GO" id="GO:0055085">
    <property type="term" value="P:transmembrane transport"/>
    <property type="evidence" value="ECO:0007669"/>
    <property type="project" value="InterPro"/>
</dbReference>
<feature type="transmembrane region" description="Helical" evidence="7">
    <location>
        <begin position="92"/>
        <end position="118"/>
    </location>
</feature>
<dbReference type="PANTHER" id="PTHR43163:SF3">
    <property type="entry name" value="PEPTIDE ABC TRANSPORTER PERMEASE PROTEIN"/>
    <property type="match status" value="1"/>
</dbReference>
<accession>A0A5S4GYH2</accession>
<evidence type="ECO:0000256" key="3">
    <source>
        <dbReference type="ARBA" id="ARBA00022475"/>
    </source>
</evidence>
<feature type="domain" description="ABC transmembrane type-1" evidence="8">
    <location>
        <begin position="97"/>
        <end position="296"/>
    </location>
</feature>
<feature type="transmembrane region" description="Helical" evidence="7">
    <location>
        <begin position="245"/>
        <end position="267"/>
    </location>
</feature>
<dbReference type="InterPro" id="IPR045621">
    <property type="entry name" value="BPD_transp_1_N"/>
</dbReference>
<keyword evidence="5 7" id="KW-1133">Transmembrane helix</keyword>
<protein>
    <submittedName>
        <fullName evidence="9">ABC transporter permease</fullName>
    </submittedName>
</protein>
<evidence type="ECO:0000313" key="9">
    <source>
        <dbReference type="EMBL" id="TMR37956.1"/>
    </source>
</evidence>
<dbReference type="InterPro" id="IPR035906">
    <property type="entry name" value="MetI-like_sf"/>
</dbReference>
<feature type="transmembrane region" description="Helical" evidence="7">
    <location>
        <begin position="168"/>
        <end position="186"/>
    </location>
</feature>
<gene>
    <name evidence="9" type="ORF">ETD96_17360</name>
</gene>
<dbReference type="SUPFAM" id="SSF161098">
    <property type="entry name" value="MetI-like"/>
    <property type="match status" value="1"/>
</dbReference>
<feature type="transmembrane region" description="Helical" evidence="7">
    <location>
        <begin position="139"/>
        <end position="162"/>
    </location>
</feature>
<comment type="subcellular location">
    <subcellularLocation>
        <location evidence="1 7">Cell membrane</location>
        <topology evidence="1 7">Multi-pass membrane protein</topology>
    </subcellularLocation>
</comment>
<evidence type="ECO:0000256" key="4">
    <source>
        <dbReference type="ARBA" id="ARBA00022692"/>
    </source>
</evidence>
<dbReference type="RefSeq" id="WP_138637503.1">
    <property type="nucleotide sequence ID" value="NZ_JASWDG010000010.1"/>
</dbReference>
<keyword evidence="4 7" id="KW-0812">Transmembrane</keyword>
<keyword evidence="3" id="KW-1003">Cell membrane</keyword>
<keyword evidence="2 7" id="KW-0813">Transport</keyword>
<evidence type="ECO:0000256" key="1">
    <source>
        <dbReference type="ARBA" id="ARBA00004651"/>
    </source>
</evidence>